<dbReference type="AlphaFoldDB" id="A0A2Z2NKJ5"/>
<dbReference type="KEGG" id="gai:IMCC3135_02085"/>
<sequence length="126" mass="13477">MRHIRTVAHAASLLLLVCALVAPKVSLALVSVFGTGSTSVLICSDGGLKRVTIAADGEIIADDSEANAWVSPHCALPDARTAEFVRTWQHVRYPQLTAIAMSHSVDRLWSPTLVRPDILSRGPPAL</sequence>
<reference evidence="1 2" key="1">
    <citation type="submission" date="2016-12" db="EMBL/GenBank/DDBJ databases">
        <authorList>
            <person name="Song W.-J."/>
            <person name="Kurnit D.M."/>
        </authorList>
    </citation>
    <scope>NUCLEOTIDE SEQUENCE [LARGE SCALE GENOMIC DNA]</scope>
    <source>
        <strain evidence="1 2">IMCC3135</strain>
    </source>
</reference>
<organism evidence="1 2">
    <name type="scientific">Granulosicoccus antarcticus IMCC3135</name>
    <dbReference type="NCBI Taxonomy" id="1192854"/>
    <lineage>
        <taxon>Bacteria</taxon>
        <taxon>Pseudomonadati</taxon>
        <taxon>Pseudomonadota</taxon>
        <taxon>Gammaproteobacteria</taxon>
        <taxon>Chromatiales</taxon>
        <taxon>Granulosicoccaceae</taxon>
        <taxon>Granulosicoccus</taxon>
    </lineage>
</organism>
<protein>
    <submittedName>
        <fullName evidence="1">Uncharacterized protein</fullName>
    </submittedName>
</protein>
<accession>A0A2Z2NKJ5</accession>
<evidence type="ECO:0000313" key="1">
    <source>
        <dbReference type="EMBL" id="ASJ70531.1"/>
    </source>
</evidence>
<gene>
    <name evidence="1" type="ORF">IMCC3135_02085</name>
</gene>
<evidence type="ECO:0000313" key="2">
    <source>
        <dbReference type="Proteomes" id="UP000250079"/>
    </source>
</evidence>
<name>A0A2Z2NKJ5_9GAMM</name>
<dbReference type="EMBL" id="CP018632">
    <property type="protein sequence ID" value="ASJ70531.1"/>
    <property type="molecule type" value="Genomic_DNA"/>
</dbReference>
<dbReference type="RefSeq" id="WP_157735713.1">
    <property type="nucleotide sequence ID" value="NZ_CP018632.1"/>
</dbReference>
<keyword evidence="2" id="KW-1185">Reference proteome</keyword>
<dbReference type="Proteomes" id="UP000250079">
    <property type="component" value="Chromosome"/>
</dbReference>
<proteinExistence type="predicted"/>